<feature type="region of interest" description="Disordered" evidence="1">
    <location>
        <begin position="1"/>
        <end position="45"/>
    </location>
</feature>
<comment type="caution">
    <text evidence="2">The sequence shown here is derived from an EMBL/GenBank/DDBJ whole genome shotgun (WGS) entry which is preliminary data.</text>
</comment>
<evidence type="ECO:0000313" key="2">
    <source>
        <dbReference type="EMBL" id="KAL2070777.1"/>
    </source>
</evidence>
<organism evidence="2 3">
    <name type="scientific">Oculimacula yallundae</name>
    <dbReference type="NCBI Taxonomy" id="86028"/>
    <lineage>
        <taxon>Eukaryota</taxon>
        <taxon>Fungi</taxon>
        <taxon>Dikarya</taxon>
        <taxon>Ascomycota</taxon>
        <taxon>Pezizomycotina</taxon>
        <taxon>Leotiomycetes</taxon>
        <taxon>Helotiales</taxon>
        <taxon>Ploettnerulaceae</taxon>
        <taxon>Oculimacula</taxon>
    </lineage>
</organism>
<proteinExistence type="predicted"/>
<feature type="compositionally biased region" description="Low complexity" evidence="1">
    <location>
        <begin position="31"/>
        <end position="45"/>
    </location>
</feature>
<name>A0ABR4CLE5_9HELO</name>
<protein>
    <submittedName>
        <fullName evidence="2">Uncharacterized protein</fullName>
    </submittedName>
</protein>
<feature type="compositionally biased region" description="Polar residues" evidence="1">
    <location>
        <begin position="21"/>
        <end position="30"/>
    </location>
</feature>
<gene>
    <name evidence="2" type="ORF">VTL71DRAFT_13803</name>
</gene>
<feature type="compositionally biased region" description="Basic and acidic residues" evidence="1">
    <location>
        <begin position="143"/>
        <end position="155"/>
    </location>
</feature>
<evidence type="ECO:0000313" key="3">
    <source>
        <dbReference type="Proteomes" id="UP001595075"/>
    </source>
</evidence>
<sequence length="164" mass="18566">MEPPPQPPTRKRKRSKKTLTQAQSRQDNPFYNSYLTGTSNNTTNTAQASTYKTQTYQTERYQQHRHPVQPEQWPGRHSLFHNPHLPNRVGLPPPQVTRLPANDQPHTQILNPLTGLVTLLPLTTNNLPGPLEFAPLNNLSRTETGRRDSSEKNNTEDSSGSTPR</sequence>
<reference evidence="2 3" key="1">
    <citation type="journal article" date="2024" name="Commun. Biol.">
        <title>Comparative genomic analysis of thermophilic fungi reveals convergent evolutionary adaptations and gene losses.</title>
        <authorList>
            <person name="Steindorff A.S."/>
            <person name="Aguilar-Pontes M.V."/>
            <person name="Robinson A.J."/>
            <person name="Andreopoulos B."/>
            <person name="LaButti K."/>
            <person name="Kuo A."/>
            <person name="Mondo S."/>
            <person name="Riley R."/>
            <person name="Otillar R."/>
            <person name="Haridas S."/>
            <person name="Lipzen A."/>
            <person name="Grimwood J."/>
            <person name="Schmutz J."/>
            <person name="Clum A."/>
            <person name="Reid I.D."/>
            <person name="Moisan M.C."/>
            <person name="Butler G."/>
            <person name="Nguyen T.T.M."/>
            <person name="Dewar K."/>
            <person name="Conant G."/>
            <person name="Drula E."/>
            <person name="Henrissat B."/>
            <person name="Hansel C."/>
            <person name="Singer S."/>
            <person name="Hutchinson M.I."/>
            <person name="de Vries R.P."/>
            <person name="Natvig D.O."/>
            <person name="Powell A.J."/>
            <person name="Tsang A."/>
            <person name="Grigoriev I.V."/>
        </authorList>
    </citation>
    <scope>NUCLEOTIDE SEQUENCE [LARGE SCALE GENOMIC DNA]</scope>
    <source>
        <strain evidence="2 3">CBS 494.80</strain>
    </source>
</reference>
<dbReference type="Proteomes" id="UP001595075">
    <property type="component" value="Unassembled WGS sequence"/>
</dbReference>
<feature type="region of interest" description="Disordered" evidence="1">
    <location>
        <begin position="131"/>
        <end position="164"/>
    </location>
</feature>
<accession>A0ABR4CLE5</accession>
<dbReference type="EMBL" id="JAZHXI010000006">
    <property type="protein sequence ID" value="KAL2070777.1"/>
    <property type="molecule type" value="Genomic_DNA"/>
</dbReference>
<evidence type="ECO:0000256" key="1">
    <source>
        <dbReference type="SAM" id="MobiDB-lite"/>
    </source>
</evidence>
<keyword evidence="3" id="KW-1185">Reference proteome</keyword>